<dbReference type="PANTHER" id="PTHR15907">
    <property type="entry name" value="DUF614 FAMILY PROTEIN-RELATED"/>
    <property type="match status" value="1"/>
</dbReference>
<keyword evidence="2" id="KW-1133">Transmembrane helix</keyword>
<dbReference type="AlphaFoldDB" id="A0A0C9QR12"/>
<feature type="region of interest" description="Disordered" evidence="1">
    <location>
        <begin position="1"/>
        <end position="20"/>
    </location>
</feature>
<evidence type="ECO:0000256" key="1">
    <source>
        <dbReference type="SAM" id="MobiDB-lite"/>
    </source>
</evidence>
<protein>
    <submittedName>
        <fullName evidence="3">TSA: Wollemia nobilis Ref_Wollemi_Transcript_13379_1113 transcribed RNA sequence</fullName>
    </submittedName>
</protein>
<reference evidence="3" key="1">
    <citation type="submission" date="2015-02" db="EMBL/GenBank/DDBJ databases">
        <title>A transcriptome of Wollemia nobilis - a relic of Gondwana.</title>
        <authorList>
            <person name="Chia J.Y."/>
            <person name="Leong Y.S."/>
            <person name="Abdul Karim S."/>
            <person name="Wan Azmi N."/>
            <person name="Hercus R."/>
            <person name="Croft L."/>
        </authorList>
    </citation>
    <scope>NUCLEOTIDE SEQUENCE</scope>
    <source>
        <strain evidence="3">MaeBrown</strain>
        <tissue evidence="3">Leaf</tissue>
    </source>
</reference>
<organism evidence="3">
    <name type="scientific">Wollemia nobilis</name>
    <dbReference type="NCBI Taxonomy" id="56998"/>
    <lineage>
        <taxon>Eukaryota</taxon>
        <taxon>Viridiplantae</taxon>
        <taxon>Streptophyta</taxon>
        <taxon>Embryophyta</taxon>
        <taxon>Tracheophyta</taxon>
        <taxon>Spermatophyta</taxon>
        <taxon>Pinopsida</taxon>
        <taxon>Pinidae</taxon>
        <taxon>Conifers II</taxon>
        <taxon>Araucariales</taxon>
        <taxon>Araucariaceae</taxon>
        <taxon>Wollemia</taxon>
    </lineage>
</organism>
<keyword evidence="2" id="KW-0812">Transmembrane</keyword>
<accession>A0A0C9QR12</accession>
<proteinExistence type="predicted"/>
<evidence type="ECO:0000313" key="3">
    <source>
        <dbReference type="EMBL" id="JAG87160.1"/>
    </source>
</evidence>
<evidence type="ECO:0000256" key="2">
    <source>
        <dbReference type="SAM" id="Phobius"/>
    </source>
</evidence>
<name>A0A0C9QR12_9CONI</name>
<dbReference type="EMBL" id="GCHU01013302">
    <property type="protein sequence ID" value="JAG87160.1"/>
    <property type="molecule type" value="Transcribed_RNA"/>
</dbReference>
<dbReference type="NCBIfam" id="TIGR01571">
    <property type="entry name" value="A_thal_Cys_rich"/>
    <property type="match status" value="1"/>
</dbReference>
<feature type="transmembrane region" description="Helical" evidence="2">
    <location>
        <begin position="111"/>
        <end position="130"/>
    </location>
</feature>
<keyword evidence="2" id="KW-0472">Membrane</keyword>
<feature type="compositionally biased region" description="Polar residues" evidence="1">
    <location>
        <begin position="9"/>
        <end position="20"/>
    </location>
</feature>
<dbReference type="InterPro" id="IPR006461">
    <property type="entry name" value="PLAC_motif_containing"/>
</dbReference>
<dbReference type="Pfam" id="PF04749">
    <property type="entry name" value="PLAC8"/>
    <property type="match status" value="1"/>
</dbReference>
<sequence>MDGAKLSFEQPQAQPYSGPTQITTGYPLLQQTSNPTAPYPEIHHGQVPPSPLPQYGGPQYGGPPAEWSSGLCDCGSDPCNCCLTCWCPCITFGQLAEIVDEGSPSCAVSGLVYGALLCFTGCACCYSCLYRTKMRSKFNLAENPCGDCLLHCFCESCAMCQEYRELKNRGLDPALGWTGNLQKQQRQSMGMGIGMTAPSGQTMS</sequence>